<dbReference type="AlphaFoldDB" id="A0AAU6NY93"/>
<keyword evidence="3" id="KW-1185">Reference proteome</keyword>
<protein>
    <recommendedName>
        <fullName evidence="4">Mobilization protein</fullName>
    </recommendedName>
</protein>
<sequence length="95" mass="11331">MDIELLHIKCKESTRKAFNEYKRQVDVRLFPFDKGLHENLKAQMFQDIGMSVTKYFVNNYSLSLEQLKYLDNTLNEYKMLAGKTADNYSKRHFNI</sequence>
<dbReference type="EMBL" id="CP136924">
    <property type="protein sequence ID" value="WXA02141.1"/>
    <property type="molecule type" value="Genomic_DNA"/>
</dbReference>
<gene>
    <name evidence="2" type="ORF">R3L15_11270</name>
    <name evidence="1" type="ORF">R3L16_10320</name>
</gene>
<dbReference type="EMBL" id="CP136925">
    <property type="protein sequence ID" value="WXA12698.1"/>
    <property type="molecule type" value="Genomic_DNA"/>
</dbReference>
<dbReference type="KEGG" id="mcaa:R3L15_11270"/>
<evidence type="ECO:0000313" key="2">
    <source>
        <dbReference type="EMBL" id="WXA12698.1"/>
    </source>
</evidence>
<proteinExistence type="predicted"/>
<accession>A0AAU6NY93</accession>
<organism evidence="1 3">
    <name type="scientific">Mangrovimonas cancribranchiae</name>
    <dbReference type="NCBI Taxonomy" id="3080055"/>
    <lineage>
        <taxon>Bacteria</taxon>
        <taxon>Pseudomonadati</taxon>
        <taxon>Bacteroidota</taxon>
        <taxon>Flavobacteriia</taxon>
        <taxon>Flavobacteriales</taxon>
        <taxon>Flavobacteriaceae</taxon>
        <taxon>Mangrovimonas</taxon>
    </lineage>
</organism>
<dbReference type="Proteomes" id="UP001368318">
    <property type="component" value="Chromosome"/>
</dbReference>
<evidence type="ECO:0000313" key="3">
    <source>
        <dbReference type="Proteomes" id="UP001368318"/>
    </source>
</evidence>
<name>A0AAU6NY93_9FLAO</name>
<evidence type="ECO:0000313" key="1">
    <source>
        <dbReference type="EMBL" id="WXA02141.1"/>
    </source>
</evidence>
<reference evidence="1 3" key="1">
    <citation type="submission" date="2023-10" db="EMBL/GenBank/DDBJ databases">
        <title>Culture-based analysis of two novel bacteria associated with mangrove crab gills.</title>
        <authorList>
            <person name="Yang X."/>
            <person name="Garuglieri E."/>
            <person name="Van Goethem M.W."/>
            <person name="Fusi M."/>
            <person name="Marasco R."/>
            <person name="Daffonchio D.G."/>
        </authorList>
    </citation>
    <scope>NUCLEOTIDE SEQUENCE [LARGE SCALE GENOMIC DNA]</scope>
    <source>
        <strain evidence="2">UG2-1</strain>
        <strain evidence="1">UG2-2</strain>
        <strain evidence="3">UG2_2</strain>
    </source>
</reference>
<dbReference type="RefSeq" id="WP_338731782.1">
    <property type="nucleotide sequence ID" value="NZ_CP136924.1"/>
</dbReference>
<evidence type="ECO:0008006" key="4">
    <source>
        <dbReference type="Google" id="ProtNLM"/>
    </source>
</evidence>